<keyword evidence="5 7" id="KW-0408">Iron</keyword>
<evidence type="ECO:0000256" key="7">
    <source>
        <dbReference type="PIRSR" id="PIRSR602401-1"/>
    </source>
</evidence>
<dbReference type="GO" id="GO:0020037">
    <property type="term" value="F:heme binding"/>
    <property type="evidence" value="ECO:0007669"/>
    <property type="project" value="InterPro"/>
</dbReference>
<keyword evidence="4 8" id="KW-0560">Oxidoreductase</keyword>
<gene>
    <name evidence="9" type="ORF">D0Z07_5103</name>
</gene>
<evidence type="ECO:0000256" key="3">
    <source>
        <dbReference type="ARBA" id="ARBA00022723"/>
    </source>
</evidence>
<dbReference type="PRINTS" id="PR00463">
    <property type="entry name" value="EP450I"/>
</dbReference>
<evidence type="ECO:0000256" key="5">
    <source>
        <dbReference type="ARBA" id="ARBA00023004"/>
    </source>
</evidence>
<protein>
    <submittedName>
        <fullName evidence="9">Cytochrome P450 monooxygenase</fullName>
    </submittedName>
</protein>
<keyword evidence="7 8" id="KW-0349">Heme</keyword>
<dbReference type="GO" id="GO:0016705">
    <property type="term" value="F:oxidoreductase activity, acting on paired donors, with incorporation or reduction of molecular oxygen"/>
    <property type="evidence" value="ECO:0007669"/>
    <property type="project" value="InterPro"/>
</dbReference>
<evidence type="ECO:0000256" key="2">
    <source>
        <dbReference type="ARBA" id="ARBA00010617"/>
    </source>
</evidence>
<keyword evidence="3 7" id="KW-0479">Metal-binding</keyword>
<dbReference type="AlphaFoldDB" id="A0A9P6VJQ7"/>
<dbReference type="InterPro" id="IPR001128">
    <property type="entry name" value="Cyt_P450"/>
</dbReference>
<sequence length="479" mass="54031">MDFTRSCHTSLGATCAKSAVVVAACPTSRSDTVEAHLAGQRVIFTSDPDNIRAIFATQGGDFEKGQAFRDDWYVVLGDSIFTQDRERWHASRQLLRPQFTHVLVSQLDIFEKHIQTLLRAFAGDWAAVAKPHEHARGIGLEIGVTAWIRRFTLDTATDFLFGKEVGSLCNEKDEFNRVLETVKHIQLVRTRAGPLRFLWPKKSVESEMQKIDKVVYPHVDEALRRSKNIEDVKAPTRGYNMLDALAATSKNRVYLRDQAMSLLLAGRDTTSATLTWILYHIAKDEKVYLKLRTEVLDAVGTNPPSYTELKNMKYLQNITKEVLRLYPIPFNTRTAVKDTTLPRGGGPDGSLPIAILKGTGIALSTLELHRRQELMPPPSPESPAVDVFYPERWETWHPTPWHYIPFSGGPRICLGQQFALANLTYTIARVAQKFERLVYLGKAGELQVGIDVMMEPIDEIKIAFFESQSEVAIPNQNRP</sequence>
<accession>A0A9P6VJQ7</accession>
<dbReference type="InterPro" id="IPR047146">
    <property type="entry name" value="Cyt_P450_E_CYP52_fungi"/>
</dbReference>
<dbReference type="PANTHER" id="PTHR24287">
    <property type="entry name" value="P450, PUTATIVE (EUROFUNG)-RELATED"/>
    <property type="match status" value="1"/>
</dbReference>
<feature type="binding site" description="axial binding residue" evidence="7">
    <location>
        <position position="413"/>
    </location>
    <ligand>
        <name>heme</name>
        <dbReference type="ChEBI" id="CHEBI:30413"/>
    </ligand>
    <ligandPart>
        <name>Fe</name>
        <dbReference type="ChEBI" id="CHEBI:18248"/>
    </ligandPart>
</feature>
<dbReference type="PROSITE" id="PS00086">
    <property type="entry name" value="CYTOCHROME_P450"/>
    <property type="match status" value="1"/>
</dbReference>
<keyword evidence="6 8" id="KW-0503">Monooxygenase</keyword>
<reference evidence="9" key="1">
    <citation type="submission" date="2019-07" db="EMBL/GenBank/DDBJ databases">
        <title>Hyphodiscus hymeniophilus genome sequencing and assembly.</title>
        <authorList>
            <person name="Kramer G."/>
            <person name="Nodwell J."/>
        </authorList>
    </citation>
    <scope>NUCLEOTIDE SEQUENCE</scope>
    <source>
        <strain evidence="9">ATCC 34498</strain>
    </source>
</reference>
<evidence type="ECO:0000256" key="6">
    <source>
        <dbReference type="ARBA" id="ARBA00023033"/>
    </source>
</evidence>
<dbReference type="InterPro" id="IPR002401">
    <property type="entry name" value="Cyt_P450_E_grp-I"/>
</dbReference>
<keyword evidence="10" id="KW-1185">Reference proteome</keyword>
<dbReference type="CDD" id="cd11063">
    <property type="entry name" value="CYP52"/>
    <property type="match status" value="1"/>
</dbReference>
<dbReference type="Gene3D" id="1.10.630.10">
    <property type="entry name" value="Cytochrome P450"/>
    <property type="match status" value="1"/>
</dbReference>
<evidence type="ECO:0000256" key="8">
    <source>
        <dbReference type="RuleBase" id="RU000461"/>
    </source>
</evidence>
<dbReference type="PRINTS" id="PR00385">
    <property type="entry name" value="P450"/>
</dbReference>
<dbReference type="SUPFAM" id="SSF48264">
    <property type="entry name" value="Cytochrome P450"/>
    <property type="match status" value="1"/>
</dbReference>
<evidence type="ECO:0000256" key="1">
    <source>
        <dbReference type="ARBA" id="ARBA00001971"/>
    </source>
</evidence>
<comment type="caution">
    <text evidence="9">The sequence shown here is derived from an EMBL/GenBank/DDBJ whole genome shotgun (WGS) entry which is preliminary data.</text>
</comment>
<evidence type="ECO:0000256" key="4">
    <source>
        <dbReference type="ARBA" id="ARBA00023002"/>
    </source>
</evidence>
<dbReference type="EMBL" id="VNKQ01000009">
    <property type="protein sequence ID" value="KAG0649044.1"/>
    <property type="molecule type" value="Genomic_DNA"/>
</dbReference>
<dbReference type="InterPro" id="IPR036396">
    <property type="entry name" value="Cyt_P450_sf"/>
</dbReference>
<dbReference type="Pfam" id="PF00067">
    <property type="entry name" value="p450"/>
    <property type="match status" value="1"/>
</dbReference>
<organism evidence="9 10">
    <name type="scientific">Hyphodiscus hymeniophilus</name>
    <dbReference type="NCBI Taxonomy" id="353542"/>
    <lineage>
        <taxon>Eukaryota</taxon>
        <taxon>Fungi</taxon>
        <taxon>Dikarya</taxon>
        <taxon>Ascomycota</taxon>
        <taxon>Pezizomycotina</taxon>
        <taxon>Leotiomycetes</taxon>
        <taxon>Helotiales</taxon>
        <taxon>Hyphodiscaceae</taxon>
        <taxon>Hyphodiscus</taxon>
    </lineage>
</organism>
<comment type="cofactor">
    <cofactor evidence="1 7">
        <name>heme</name>
        <dbReference type="ChEBI" id="CHEBI:30413"/>
    </cofactor>
</comment>
<evidence type="ECO:0000313" key="9">
    <source>
        <dbReference type="EMBL" id="KAG0649044.1"/>
    </source>
</evidence>
<dbReference type="GO" id="GO:0005506">
    <property type="term" value="F:iron ion binding"/>
    <property type="evidence" value="ECO:0007669"/>
    <property type="project" value="InterPro"/>
</dbReference>
<dbReference type="InterPro" id="IPR017972">
    <property type="entry name" value="Cyt_P450_CS"/>
</dbReference>
<dbReference type="GO" id="GO:0004497">
    <property type="term" value="F:monooxygenase activity"/>
    <property type="evidence" value="ECO:0007669"/>
    <property type="project" value="UniProtKB-KW"/>
</dbReference>
<name>A0A9P6VJQ7_9HELO</name>
<dbReference type="PANTHER" id="PTHR24287:SF5">
    <property type="entry name" value="P450, PUTATIVE (EUROFUNG)-RELATED"/>
    <property type="match status" value="1"/>
</dbReference>
<comment type="similarity">
    <text evidence="2 8">Belongs to the cytochrome P450 family.</text>
</comment>
<proteinExistence type="inferred from homology"/>
<evidence type="ECO:0000313" key="10">
    <source>
        <dbReference type="Proteomes" id="UP000785200"/>
    </source>
</evidence>
<dbReference type="OrthoDB" id="1470350at2759"/>
<dbReference type="Proteomes" id="UP000785200">
    <property type="component" value="Unassembled WGS sequence"/>
</dbReference>